<feature type="transmembrane region" description="Helical" evidence="1">
    <location>
        <begin position="31"/>
        <end position="51"/>
    </location>
</feature>
<sequence length="59" mass="6547">MPSWWERAWARWLVHRLEVANRRSACPHDGLSLLCPTCLAVAAAGFLLPAAPPVPRDRG</sequence>
<keyword evidence="3" id="KW-1185">Reference proteome</keyword>
<accession>A0ABV9LM12</accession>
<gene>
    <name evidence="2" type="ORF">ACFO3M_14125</name>
</gene>
<name>A0ABV9LM12_9ACTN</name>
<evidence type="ECO:0000313" key="3">
    <source>
        <dbReference type="Proteomes" id="UP001596025"/>
    </source>
</evidence>
<organism evidence="2 3">
    <name type="scientific">Geodermatophilus arenarius</name>
    <dbReference type="NCBI Taxonomy" id="1137990"/>
    <lineage>
        <taxon>Bacteria</taxon>
        <taxon>Bacillati</taxon>
        <taxon>Actinomycetota</taxon>
        <taxon>Actinomycetes</taxon>
        <taxon>Geodermatophilales</taxon>
        <taxon>Geodermatophilaceae</taxon>
        <taxon>Geodermatophilus</taxon>
    </lineage>
</organism>
<reference evidence="3" key="1">
    <citation type="journal article" date="2019" name="Int. J. Syst. Evol. Microbiol.">
        <title>The Global Catalogue of Microorganisms (GCM) 10K type strain sequencing project: providing services to taxonomists for standard genome sequencing and annotation.</title>
        <authorList>
            <consortium name="The Broad Institute Genomics Platform"/>
            <consortium name="The Broad Institute Genome Sequencing Center for Infectious Disease"/>
            <person name="Wu L."/>
            <person name="Ma J."/>
        </authorList>
    </citation>
    <scope>NUCLEOTIDE SEQUENCE [LARGE SCALE GENOMIC DNA]</scope>
    <source>
        <strain evidence="3">CCUG 62763</strain>
    </source>
</reference>
<dbReference type="Proteomes" id="UP001596025">
    <property type="component" value="Unassembled WGS sequence"/>
</dbReference>
<keyword evidence="1" id="KW-0472">Membrane</keyword>
<keyword evidence="1" id="KW-0812">Transmembrane</keyword>
<evidence type="ECO:0000256" key="1">
    <source>
        <dbReference type="SAM" id="Phobius"/>
    </source>
</evidence>
<protein>
    <submittedName>
        <fullName evidence="2">Uncharacterized protein</fullName>
    </submittedName>
</protein>
<keyword evidence="1" id="KW-1133">Transmembrane helix</keyword>
<proteinExistence type="predicted"/>
<evidence type="ECO:0000313" key="2">
    <source>
        <dbReference type="EMBL" id="MFC4694532.1"/>
    </source>
</evidence>
<dbReference type="EMBL" id="JBHSGR010000015">
    <property type="protein sequence ID" value="MFC4694532.1"/>
    <property type="molecule type" value="Genomic_DNA"/>
</dbReference>
<comment type="caution">
    <text evidence="2">The sequence shown here is derived from an EMBL/GenBank/DDBJ whole genome shotgun (WGS) entry which is preliminary data.</text>
</comment>
<dbReference type="RefSeq" id="WP_387989744.1">
    <property type="nucleotide sequence ID" value="NZ_JBHSGR010000015.1"/>
</dbReference>